<dbReference type="RefSeq" id="WP_045062723.1">
    <property type="nucleotide sequence ID" value="NZ_CP131572.1"/>
</dbReference>
<evidence type="ECO:0000313" key="2">
    <source>
        <dbReference type="Proteomes" id="UP000240530"/>
    </source>
</evidence>
<gene>
    <name evidence="1" type="ORF">C0W93_04595</name>
</gene>
<organism evidence="1 2">
    <name type="scientific">Photobacterium leiognathi subsp. mandapamensis</name>
    <name type="common">Photobacterium mandapamensis</name>
    <dbReference type="NCBI Taxonomy" id="48408"/>
    <lineage>
        <taxon>Bacteria</taxon>
        <taxon>Pseudomonadati</taxon>
        <taxon>Pseudomonadota</taxon>
        <taxon>Gammaproteobacteria</taxon>
        <taxon>Vibrionales</taxon>
        <taxon>Vibrionaceae</taxon>
        <taxon>Photobacterium</taxon>
    </lineage>
</organism>
<proteinExistence type="predicted"/>
<dbReference type="Proteomes" id="UP000240530">
    <property type="component" value="Unassembled WGS sequence"/>
</dbReference>
<name>A0A0N0DKS2_PHOLD</name>
<protein>
    <submittedName>
        <fullName evidence="1">DUF2753 domain-containing protein</fullName>
    </submittedName>
</protein>
<dbReference type="AlphaFoldDB" id="A0A0N0DKS2"/>
<accession>A0A0N0DKS2</accession>
<sequence>MDTRSWEQHTLLADQAHTNNNPVMSIVHYQLALSIADEMTLDMPNEEQLNELLTIKVISCHNLANFWRQHGDSDYELKYLQLASEQVLSLIPQCKQTHCHSYIESLGCCKSALIAFLKRHPNPQIAKQIKAIPHYSNCERIATFKLN</sequence>
<reference evidence="1 2" key="1">
    <citation type="submission" date="2018-03" db="EMBL/GenBank/DDBJ databases">
        <title>Whole genome sequencing of Histamine producing bacteria.</title>
        <authorList>
            <person name="Butler K."/>
        </authorList>
    </citation>
    <scope>NUCLEOTIDE SEQUENCE [LARGE SCALE GENOMIC DNA]</scope>
    <source>
        <strain evidence="1 2">Res.4.1</strain>
    </source>
</reference>
<comment type="caution">
    <text evidence="1">The sequence shown here is derived from an EMBL/GenBank/DDBJ whole genome shotgun (WGS) entry which is preliminary data.</text>
</comment>
<dbReference type="EMBL" id="PYNS01000002">
    <property type="protein sequence ID" value="PSV12999.1"/>
    <property type="molecule type" value="Genomic_DNA"/>
</dbReference>
<dbReference type="InterPro" id="IPR020206">
    <property type="entry name" value="Uncharacterised_VP2110"/>
</dbReference>
<dbReference type="Pfam" id="PF10952">
    <property type="entry name" value="DUF2753"/>
    <property type="match status" value="1"/>
</dbReference>
<evidence type="ECO:0000313" key="1">
    <source>
        <dbReference type="EMBL" id="PSV12999.1"/>
    </source>
</evidence>